<dbReference type="AlphaFoldDB" id="W4K4K5"/>
<evidence type="ECO:0000259" key="3">
    <source>
        <dbReference type="Pfam" id="PF17678"/>
    </source>
</evidence>
<dbReference type="GeneID" id="20666811"/>
<dbReference type="GO" id="GO:0006516">
    <property type="term" value="P:glycoprotein catabolic process"/>
    <property type="evidence" value="ECO:0007669"/>
    <property type="project" value="TreeGrafter"/>
</dbReference>
<dbReference type="SUPFAM" id="SSF48208">
    <property type="entry name" value="Six-hairpin glycosidases"/>
    <property type="match status" value="1"/>
</dbReference>
<dbReference type="Gene3D" id="1.20.1050.60">
    <property type="entry name" value="alpha-1,2-mannosidase"/>
    <property type="match status" value="1"/>
</dbReference>
<reference evidence="4 5" key="1">
    <citation type="journal article" date="2012" name="New Phytol.">
        <title>Insight into trade-off between wood decay and parasitism from the genome of a fungal forest pathogen.</title>
        <authorList>
            <person name="Olson A."/>
            <person name="Aerts A."/>
            <person name="Asiegbu F."/>
            <person name="Belbahri L."/>
            <person name="Bouzid O."/>
            <person name="Broberg A."/>
            <person name="Canback B."/>
            <person name="Coutinho P.M."/>
            <person name="Cullen D."/>
            <person name="Dalman K."/>
            <person name="Deflorio G."/>
            <person name="van Diepen L.T."/>
            <person name="Dunand C."/>
            <person name="Duplessis S."/>
            <person name="Durling M."/>
            <person name="Gonthier P."/>
            <person name="Grimwood J."/>
            <person name="Fossdal C.G."/>
            <person name="Hansson D."/>
            <person name="Henrissat B."/>
            <person name="Hietala A."/>
            <person name="Himmelstrand K."/>
            <person name="Hoffmeister D."/>
            <person name="Hogberg N."/>
            <person name="James T.Y."/>
            <person name="Karlsson M."/>
            <person name="Kohler A."/>
            <person name="Kues U."/>
            <person name="Lee Y.H."/>
            <person name="Lin Y.C."/>
            <person name="Lind M."/>
            <person name="Lindquist E."/>
            <person name="Lombard V."/>
            <person name="Lucas S."/>
            <person name="Lunden K."/>
            <person name="Morin E."/>
            <person name="Murat C."/>
            <person name="Park J."/>
            <person name="Raffaello T."/>
            <person name="Rouze P."/>
            <person name="Salamov A."/>
            <person name="Schmutz J."/>
            <person name="Solheim H."/>
            <person name="Stahlberg J."/>
            <person name="Velez H."/>
            <person name="de Vries R.P."/>
            <person name="Wiebenga A."/>
            <person name="Woodward S."/>
            <person name="Yakovlev I."/>
            <person name="Garbelotto M."/>
            <person name="Martin F."/>
            <person name="Grigoriev I.V."/>
            <person name="Stenlid J."/>
        </authorList>
    </citation>
    <scope>NUCLEOTIDE SEQUENCE [LARGE SCALE GENOMIC DNA]</scope>
    <source>
        <strain evidence="4 5">TC 32-1</strain>
    </source>
</reference>
<dbReference type="KEGG" id="hir:HETIRDRAFT_123148"/>
<keyword evidence="1" id="KW-0732">Signal</keyword>
<dbReference type="Gene3D" id="3.30.2080.10">
    <property type="entry name" value="GH92 mannosidase domain"/>
    <property type="match status" value="1"/>
</dbReference>
<proteinExistence type="predicted"/>
<evidence type="ECO:0000313" key="5">
    <source>
        <dbReference type="Proteomes" id="UP000030671"/>
    </source>
</evidence>
<dbReference type="eggNOG" id="ENOG502QR5Q">
    <property type="taxonomic scope" value="Eukaryota"/>
</dbReference>
<dbReference type="InterPro" id="IPR050883">
    <property type="entry name" value="PNGase"/>
</dbReference>
<organism evidence="4 5">
    <name type="scientific">Heterobasidion irregulare (strain TC 32-1)</name>
    <dbReference type="NCBI Taxonomy" id="747525"/>
    <lineage>
        <taxon>Eukaryota</taxon>
        <taxon>Fungi</taxon>
        <taxon>Dikarya</taxon>
        <taxon>Basidiomycota</taxon>
        <taxon>Agaricomycotina</taxon>
        <taxon>Agaricomycetes</taxon>
        <taxon>Russulales</taxon>
        <taxon>Bondarzewiaceae</taxon>
        <taxon>Heterobasidion</taxon>
        <taxon>Heterobasidion annosum species complex</taxon>
    </lineage>
</organism>
<dbReference type="Proteomes" id="UP000030671">
    <property type="component" value="Unassembled WGS sequence"/>
</dbReference>
<evidence type="ECO:0000313" key="4">
    <source>
        <dbReference type="EMBL" id="ETW80684.1"/>
    </source>
</evidence>
<dbReference type="Pfam" id="PF17678">
    <property type="entry name" value="Glyco_hydro_92N"/>
    <property type="match status" value="1"/>
</dbReference>
<gene>
    <name evidence="4" type="ORF">HETIRDRAFT_123148</name>
</gene>
<feature type="chain" id="PRO_5004843996" evidence="1">
    <location>
        <begin position="26"/>
        <end position="818"/>
    </location>
</feature>
<dbReference type="GO" id="GO:0005829">
    <property type="term" value="C:cytosol"/>
    <property type="evidence" value="ECO:0007669"/>
    <property type="project" value="TreeGrafter"/>
</dbReference>
<accession>W4K4K5</accession>
<protein>
    <submittedName>
        <fullName evidence="4">Glycoside hydrolase family 92 protein</fullName>
    </submittedName>
</protein>
<dbReference type="PANTHER" id="PTHR12143:SF25">
    <property type="entry name" value="FAMILY PROTEIN, PUTATIVE (AFU_ORTHOLOGUE AFUA_1G10790)-RELATED"/>
    <property type="match status" value="1"/>
</dbReference>
<dbReference type="RefSeq" id="XP_009547403.1">
    <property type="nucleotide sequence ID" value="XM_009549108.1"/>
</dbReference>
<keyword evidence="4" id="KW-0378">Hydrolase</keyword>
<dbReference type="Pfam" id="PF07971">
    <property type="entry name" value="Glyco_hydro_92"/>
    <property type="match status" value="1"/>
</dbReference>
<dbReference type="HOGENOM" id="CLU_003690_4_1_1"/>
<feature type="domain" description="Glycosyl hydrolase family 92" evidence="2">
    <location>
        <begin position="312"/>
        <end position="792"/>
    </location>
</feature>
<dbReference type="InterPro" id="IPR041371">
    <property type="entry name" value="GH92_N"/>
</dbReference>
<dbReference type="InterPro" id="IPR008928">
    <property type="entry name" value="6-hairpin_glycosidase_sf"/>
</dbReference>
<dbReference type="EMBL" id="KI925459">
    <property type="protein sequence ID" value="ETW80684.1"/>
    <property type="molecule type" value="Genomic_DNA"/>
</dbReference>
<dbReference type="GO" id="GO:0000224">
    <property type="term" value="F:peptide-N4-(N-acetyl-beta-glucosaminyl)asparagine amidase activity"/>
    <property type="evidence" value="ECO:0007669"/>
    <property type="project" value="TreeGrafter"/>
</dbReference>
<dbReference type="InterPro" id="IPR012939">
    <property type="entry name" value="Glyco_hydro_92"/>
</dbReference>
<dbReference type="GO" id="GO:0030246">
    <property type="term" value="F:carbohydrate binding"/>
    <property type="evidence" value="ECO:0007669"/>
    <property type="project" value="InterPro"/>
</dbReference>
<dbReference type="GO" id="GO:0005975">
    <property type="term" value="P:carbohydrate metabolic process"/>
    <property type="evidence" value="ECO:0007669"/>
    <property type="project" value="InterPro"/>
</dbReference>
<dbReference type="InParanoid" id="W4K4K5"/>
<evidence type="ECO:0000256" key="1">
    <source>
        <dbReference type="SAM" id="SignalP"/>
    </source>
</evidence>
<dbReference type="NCBIfam" id="TIGR01180">
    <property type="entry name" value="aman2_put"/>
    <property type="match status" value="1"/>
</dbReference>
<dbReference type="GO" id="GO:0005634">
    <property type="term" value="C:nucleus"/>
    <property type="evidence" value="ECO:0007669"/>
    <property type="project" value="TreeGrafter"/>
</dbReference>
<dbReference type="InterPro" id="IPR005887">
    <property type="entry name" value="GH92_a_mannosidase_put"/>
</dbReference>
<feature type="domain" description="Glycosyl hydrolase family 92 N-terminal" evidence="3">
    <location>
        <begin position="53"/>
        <end position="306"/>
    </location>
</feature>
<keyword evidence="5" id="KW-1185">Reference proteome</keyword>
<dbReference type="PANTHER" id="PTHR12143">
    <property type="entry name" value="PEPTIDE N-GLYCANASE PNGASE -RELATED"/>
    <property type="match status" value="1"/>
</dbReference>
<evidence type="ECO:0000259" key="2">
    <source>
        <dbReference type="Pfam" id="PF07971"/>
    </source>
</evidence>
<dbReference type="OrthoDB" id="449263at2759"/>
<name>W4K4K5_HETIT</name>
<dbReference type="Gene3D" id="2.70.98.10">
    <property type="match status" value="1"/>
</dbReference>
<sequence>MAHPSVSTWLFAAALFAFIGVRVHAQPSPDVQKRISAAIATAGTGSGIDYTAFVNPFIGTDNFGDVCPGASVPFGMVKITTDMTGYAPAGYVTDNTQFVRGMSPLHDSGTGSSLGTYGNFEIMPLLCPGGFDTCTTRLAARERLRKNNTDDASPGYFALTLDNEIKMEATTTRRAGLERFTFPKGSTPYFVLDLANDLPASFAGGSLDIDPALGRITIGGHWGSSFGPGAFHYQAFACYDLLDGGSQKLDQYGVWTGDPYGLDAKGLGLTHLNLSVDLIGGTPYESGALFSFAGKPSEVTLRVGVSFLSTAQACANAETEIGGASFEQVEAQSKALWNEKLSKVEIDVPNTPPNVTEMLYSSLYRAALTPNNATGEAQGVFENTTSFYFDSLYCSLHSPVDFAQIVDSYIDGYRKNGWMPECRANNLPGWTQGGSSGDVIVGHFAVNYHNEAAALGIDLNELYAAQVADGEVNPPEWNIQGRQVNVYKQYGYVPFEALDTMSTGRQTREGSRTLEYAFEDFAIRQVAQLLDKPNDEAKYANRSLFYRNIWDPSVKSDGFSGFMQKRLMNGSFAYNNPIDCSPNDQNDTRSCSLQANNLNGFYESSSWEYSWFVPHDTAHLIELMGGNKTFVTRLDHFFDAGYYLAGNEPSFQTPIGYHYANQPTKSVDRVRDVVFSNFDITPAGLPGNDDQAAMATLLSFHLLGLYPVPSTTELLVLSPFTPRYTIHNDYLNVSTTVIAKNFDPKSVNGTIPKGTAAYVKSVTINNQTSASHCHFDIYDTFRVGGEIIIELTADKNSVNNCGASVPQSLSTGGFAQAR</sequence>
<dbReference type="Gene3D" id="1.20.1610.10">
    <property type="entry name" value="alpha-1,2-mannosidases domains"/>
    <property type="match status" value="1"/>
</dbReference>
<dbReference type="InterPro" id="IPR014718">
    <property type="entry name" value="GH-type_carb-bd"/>
</dbReference>
<feature type="signal peptide" evidence="1">
    <location>
        <begin position="1"/>
        <end position="25"/>
    </location>
</feature>